<gene>
    <name evidence="1" type="ORF">SAMN05443544_2180</name>
</gene>
<dbReference type="EMBL" id="FSRJ01000003">
    <property type="protein sequence ID" value="SIO00810.1"/>
    <property type="molecule type" value="Genomic_DNA"/>
</dbReference>
<keyword evidence="2" id="KW-1185">Reference proteome</keyword>
<dbReference type="OrthoDB" id="5113883at2"/>
<dbReference type="AlphaFoldDB" id="A0A1N6G031"/>
<dbReference type="Proteomes" id="UP000184699">
    <property type="component" value="Unassembled WGS sequence"/>
</dbReference>
<dbReference type="RefSeq" id="WP_074260392.1">
    <property type="nucleotide sequence ID" value="NZ_FSRJ01000003.1"/>
</dbReference>
<name>A0A1N6G031_9MICO</name>
<accession>A0A1N6G031</accession>
<evidence type="ECO:0000313" key="1">
    <source>
        <dbReference type="EMBL" id="SIO00810.1"/>
    </source>
</evidence>
<reference evidence="2" key="1">
    <citation type="submission" date="2016-11" db="EMBL/GenBank/DDBJ databases">
        <authorList>
            <person name="Varghese N."/>
            <person name="Submissions S."/>
        </authorList>
    </citation>
    <scope>NUCLEOTIDE SEQUENCE [LARGE SCALE GENOMIC DNA]</scope>
    <source>
        <strain evidence="2">DSM 8595</strain>
    </source>
</reference>
<proteinExistence type="predicted"/>
<dbReference type="STRING" id="232089.SAMN05443544_2180"/>
<evidence type="ECO:0000313" key="2">
    <source>
        <dbReference type="Proteomes" id="UP000184699"/>
    </source>
</evidence>
<sequence length="122" mass="13127">MSDSSNAPEPDFDSGPWATIASGMKVHTKRGRLVISEGHLGLLRENGDLIDSAPVSAVQVKKGFTYSMSSIPTIIVNSTKYKVMVSYELSLERGLGDEQAKEIQAEDNEKLFAVVRGLGGKA</sequence>
<organism evidence="1 2">
    <name type="scientific">Agromyces cerinus subsp. cerinus</name>
    <dbReference type="NCBI Taxonomy" id="232089"/>
    <lineage>
        <taxon>Bacteria</taxon>
        <taxon>Bacillati</taxon>
        <taxon>Actinomycetota</taxon>
        <taxon>Actinomycetes</taxon>
        <taxon>Micrococcales</taxon>
        <taxon>Microbacteriaceae</taxon>
        <taxon>Agromyces</taxon>
    </lineage>
</organism>
<protein>
    <submittedName>
        <fullName evidence="1">Uncharacterized protein</fullName>
    </submittedName>
</protein>